<evidence type="ECO:0000313" key="2">
    <source>
        <dbReference type="Proteomes" id="UP000266841"/>
    </source>
</evidence>
<dbReference type="EMBL" id="AGNL01038102">
    <property type="protein sequence ID" value="EJK53272.1"/>
    <property type="molecule type" value="Genomic_DNA"/>
</dbReference>
<comment type="caution">
    <text evidence="1">The sequence shown here is derived from an EMBL/GenBank/DDBJ whole genome shotgun (WGS) entry which is preliminary data.</text>
</comment>
<protein>
    <submittedName>
        <fullName evidence="1">Uncharacterized protein</fullName>
    </submittedName>
</protein>
<proteinExistence type="predicted"/>
<reference evidence="1 2" key="1">
    <citation type="journal article" date="2012" name="Genome Biol.">
        <title>Genome and low-iron response of an oceanic diatom adapted to chronic iron limitation.</title>
        <authorList>
            <person name="Lommer M."/>
            <person name="Specht M."/>
            <person name="Roy A.S."/>
            <person name="Kraemer L."/>
            <person name="Andreson R."/>
            <person name="Gutowska M.A."/>
            <person name="Wolf J."/>
            <person name="Bergner S.V."/>
            <person name="Schilhabel M.B."/>
            <person name="Klostermeier U.C."/>
            <person name="Beiko R.G."/>
            <person name="Rosenstiel P."/>
            <person name="Hippler M."/>
            <person name="Laroche J."/>
        </authorList>
    </citation>
    <scope>NUCLEOTIDE SEQUENCE [LARGE SCALE GENOMIC DNA]</scope>
    <source>
        <strain evidence="1 2">CCMP1005</strain>
    </source>
</reference>
<organism evidence="1 2">
    <name type="scientific">Thalassiosira oceanica</name>
    <name type="common">Marine diatom</name>
    <dbReference type="NCBI Taxonomy" id="159749"/>
    <lineage>
        <taxon>Eukaryota</taxon>
        <taxon>Sar</taxon>
        <taxon>Stramenopiles</taxon>
        <taxon>Ochrophyta</taxon>
        <taxon>Bacillariophyta</taxon>
        <taxon>Coscinodiscophyceae</taxon>
        <taxon>Thalassiosirophycidae</taxon>
        <taxon>Thalassiosirales</taxon>
        <taxon>Thalassiosiraceae</taxon>
        <taxon>Thalassiosira</taxon>
    </lineage>
</organism>
<dbReference type="AlphaFoldDB" id="K0S317"/>
<feature type="non-terminal residue" evidence="1">
    <location>
        <position position="1"/>
    </location>
</feature>
<keyword evidence="2" id="KW-1185">Reference proteome</keyword>
<name>K0S317_THAOC</name>
<sequence length="110" mass="11675">AAEEVSSRASAVADLVRVCNRRGRGRGLRQRSGLREAERVTPGPRVAAAGLTRSGGGGGEVDWFQVLRPNPRPLCSKTGTFLNVPHVACAIASARREGITSFNHSFGVSY</sequence>
<evidence type="ECO:0000313" key="1">
    <source>
        <dbReference type="EMBL" id="EJK53272.1"/>
    </source>
</evidence>
<dbReference type="Proteomes" id="UP000266841">
    <property type="component" value="Unassembled WGS sequence"/>
</dbReference>
<gene>
    <name evidence="1" type="ORF">THAOC_27316</name>
</gene>
<accession>K0S317</accession>